<evidence type="ECO:0000256" key="5">
    <source>
        <dbReference type="RuleBase" id="RU004182"/>
    </source>
</evidence>
<dbReference type="InterPro" id="IPR005101">
    <property type="entry name" value="Cryptochr/Photolyase_FAD-bd"/>
</dbReference>
<protein>
    <submittedName>
        <fullName evidence="7">FAD binding domain of DNA photolyase</fullName>
    </submittedName>
</protein>
<gene>
    <name evidence="7" type="ORF">SAMN02745910_02617</name>
</gene>
<name>A0A1I6ACD1_9BACI</name>
<comment type="cofactor">
    <cofactor evidence="1">
        <name>FAD</name>
        <dbReference type="ChEBI" id="CHEBI:57692"/>
    </cofactor>
</comment>
<dbReference type="SUPFAM" id="SSF48173">
    <property type="entry name" value="Cryptochrome/photolyase FAD-binding domain"/>
    <property type="match status" value="1"/>
</dbReference>
<keyword evidence="4 5" id="KW-0157">Chromophore</keyword>
<dbReference type="InterPro" id="IPR018394">
    <property type="entry name" value="DNA_photolyase_1_CS_C"/>
</dbReference>
<evidence type="ECO:0000256" key="3">
    <source>
        <dbReference type="ARBA" id="ARBA00022827"/>
    </source>
</evidence>
<evidence type="ECO:0000256" key="1">
    <source>
        <dbReference type="ARBA" id="ARBA00001974"/>
    </source>
</evidence>
<keyword evidence="3 5" id="KW-0274">FAD</keyword>
<keyword evidence="8" id="KW-1185">Reference proteome</keyword>
<dbReference type="RefSeq" id="WP_061805312.1">
    <property type="nucleotide sequence ID" value="NZ_FOXX01000006.1"/>
</dbReference>
<comment type="similarity">
    <text evidence="5">Belongs to the DNA photolyase family.</text>
</comment>
<dbReference type="EMBL" id="FOXX01000006">
    <property type="protein sequence ID" value="SFQ66396.1"/>
    <property type="molecule type" value="Genomic_DNA"/>
</dbReference>
<dbReference type="Proteomes" id="UP000182762">
    <property type="component" value="Unassembled WGS sequence"/>
</dbReference>
<dbReference type="GeneID" id="93711261"/>
<organism evidence="7 8">
    <name type="scientific">Priestia endophytica DSM 13796</name>
    <dbReference type="NCBI Taxonomy" id="1121089"/>
    <lineage>
        <taxon>Bacteria</taxon>
        <taxon>Bacillati</taxon>
        <taxon>Bacillota</taxon>
        <taxon>Bacilli</taxon>
        <taxon>Bacillales</taxon>
        <taxon>Bacillaceae</taxon>
        <taxon>Priestia</taxon>
    </lineage>
</organism>
<dbReference type="InterPro" id="IPR036134">
    <property type="entry name" value="Crypto/Photolyase_FAD-like_sf"/>
</dbReference>
<evidence type="ECO:0000313" key="8">
    <source>
        <dbReference type="Proteomes" id="UP000182762"/>
    </source>
</evidence>
<accession>A0A1I6ACD1</accession>
<evidence type="ECO:0000256" key="2">
    <source>
        <dbReference type="ARBA" id="ARBA00022630"/>
    </source>
</evidence>
<dbReference type="PROSITE" id="PS00394">
    <property type="entry name" value="DNA_PHOTOLYASES_1_1"/>
    <property type="match status" value="1"/>
</dbReference>
<dbReference type="Pfam" id="PF03441">
    <property type="entry name" value="FAD_binding_7"/>
    <property type="match status" value="1"/>
</dbReference>
<dbReference type="InterPro" id="IPR002081">
    <property type="entry name" value="Cryptochrome/DNA_photolyase_1"/>
</dbReference>
<evidence type="ECO:0000313" key="7">
    <source>
        <dbReference type="EMBL" id="SFQ66396.1"/>
    </source>
</evidence>
<evidence type="ECO:0000256" key="4">
    <source>
        <dbReference type="ARBA" id="ARBA00022991"/>
    </source>
</evidence>
<dbReference type="PANTHER" id="PTHR11455">
    <property type="entry name" value="CRYPTOCHROME"/>
    <property type="match status" value="1"/>
</dbReference>
<reference evidence="7 8" key="1">
    <citation type="submission" date="2016-10" db="EMBL/GenBank/DDBJ databases">
        <authorList>
            <person name="Varghese N."/>
            <person name="Submissions S."/>
        </authorList>
    </citation>
    <scope>NUCLEOTIDE SEQUENCE [LARGE SCALE GENOMIC DNA]</scope>
    <source>
        <strain evidence="7 8">DSM 13796</strain>
    </source>
</reference>
<dbReference type="PRINTS" id="PR00147">
    <property type="entry name" value="DNAPHOTLYASE"/>
</dbReference>
<comment type="caution">
    <text evidence="7">The sequence shown here is derived from an EMBL/GenBank/DDBJ whole genome shotgun (WGS) entry which is preliminary data.</text>
</comment>
<proteinExistence type="inferred from homology"/>
<evidence type="ECO:0000259" key="6">
    <source>
        <dbReference type="Pfam" id="PF03441"/>
    </source>
</evidence>
<keyword evidence="2 5" id="KW-0285">Flavoprotein</keyword>
<dbReference type="Gene3D" id="1.10.579.10">
    <property type="entry name" value="DNA Cyclobutane Dipyrimidine Photolyase, subunit A, domain 3"/>
    <property type="match status" value="1"/>
</dbReference>
<feature type="domain" description="Cryptochrome/DNA photolyase FAD-binding" evidence="6">
    <location>
        <begin position="55"/>
        <end position="254"/>
    </location>
</feature>
<dbReference type="PANTHER" id="PTHR11455:SF9">
    <property type="entry name" value="CRYPTOCHROME CIRCADIAN CLOCK 5 ISOFORM X1"/>
    <property type="match status" value="1"/>
</dbReference>
<sequence length="259" mass="30650">MNYDDGRDSPENRYVSELSPYLAFGQLSVRSLYHYLLQKRDKTQNNKFPEQAESFIKQLIWREFSYHILYYFPHSIKEPLNERFKKFAWEKSESHYKVWKEGKTGYPLVDAGMRELWATGYMHNRVRMIVGSFLVKHLLIHWKKGEKWFWDTLVDADLANNTFGWQWAGGSGADAAPYFRIFTPTVQGERFDKEGNYVKKGIPELKHIPKRYLHKPWEASAEVLKEACIELGKDYPHPVVDHKEARERALHRYDAVKSS</sequence>
<dbReference type="Gene3D" id="1.25.40.80">
    <property type="match status" value="1"/>
</dbReference>